<evidence type="ECO:0000313" key="2">
    <source>
        <dbReference type="EMBL" id="CEK85794.1"/>
    </source>
</evidence>
<feature type="compositionally biased region" description="Basic and acidic residues" evidence="1">
    <location>
        <begin position="11"/>
        <end position="32"/>
    </location>
</feature>
<evidence type="ECO:0000256" key="1">
    <source>
        <dbReference type="SAM" id="MobiDB-lite"/>
    </source>
</evidence>
<sequence>MKKGMLAIKTYPREVDKERDTSKKDIPKGSQRREVRLNVTSWLQVRVCEPSS</sequence>
<proteinExistence type="predicted"/>
<protein>
    <submittedName>
        <fullName evidence="2">Uncharacterized protein</fullName>
    </submittedName>
</protein>
<reference evidence="2" key="1">
    <citation type="submission" date="2014-12" db="EMBL/GenBank/DDBJ databases">
        <title>Insight into the proteome of Arion vulgaris.</title>
        <authorList>
            <person name="Aradska J."/>
            <person name="Bulat T."/>
            <person name="Smidak R."/>
            <person name="Sarate P."/>
            <person name="Gangsoo J."/>
            <person name="Sialana F."/>
            <person name="Bilban M."/>
            <person name="Lubec G."/>
        </authorList>
    </citation>
    <scope>NUCLEOTIDE SEQUENCE</scope>
    <source>
        <tissue evidence="2">Skin</tissue>
    </source>
</reference>
<dbReference type="AlphaFoldDB" id="A0A0B7AXS3"/>
<organism evidence="2">
    <name type="scientific">Arion vulgaris</name>
    <dbReference type="NCBI Taxonomy" id="1028688"/>
    <lineage>
        <taxon>Eukaryota</taxon>
        <taxon>Metazoa</taxon>
        <taxon>Spiralia</taxon>
        <taxon>Lophotrochozoa</taxon>
        <taxon>Mollusca</taxon>
        <taxon>Gastropoda</taxon>
        <taxon>Heterobranchia</taxon>
        <taxon>Euthyneura</taxon>
        <taxon>Panpulmonata</taxon>
        <taxon>Eupulmonata</taxon>
        <taxon>Stylommatophora</taxon>
        <taxon>Helicina</taxon>
        <taxon>Arionoidea</taxon>
        <taxon>Arionidae</taxon>
        <taxon>Arion</taxon>
    </lineage>
</organism>
<feature type="region of interest" description="Disordered" evidence="1">
    <location>
        <begin position="1"/>
        <end position="32"/>
    </location>
</feature>
<name>A0A0B7AXS3_9EUPU</name>
<gene>
    <name evidence="2" type="primary">ORF150266</name>
</gene>
<accession>A0A0B7AXS3</accession>
<dbReference type="EMBL" id="HACG01038929">
    <property type="protein sequence ID" value="CEK85794.1"/>
    <property type="molecule type" value="Transcribed_RNA"/>
</dbReference>